<feature type="coiled-coil region" evidence="3">
    <location>
        <begin position="73"/>
        <end position="100"/>
    </location>
</feature>
<dbReference type="CDD" id="cd00067">
    <property type="entry name" value="GAL4"/>
    <property type="match status" value="1"/>
</dbReference>
<evidence type="ECO:0000256" key="1">
    <source>
        <dbReference type="ARBA" id="ARBA00022723"/>
    </source>
</evidence>
<dbReference type="GO" id="GO:0000981">
    <property type="term" value="F:DNA-binding transcription factor activity, RNA polymerase II-specific"/>
    <property type="evidence" value="ECO:0007669"/>
    <property type="project" value="InterPro"/>
</dbReference>
<dbReference type="PROSITE" id="PS00463">
    <property type="entry name" value="ZN2_CY6_FUNGAL_1"/>
    <property type="match status" value="1"/>
</dbReference>
<dbReference type="Proteomes" id="UP000703269">
    <property type="component" value="Unassembled WGS sequence"/>
</dbReference>
<feature type="compositionally biased region" description="Basic and acidic residues" evidence="4">
    <location>
        <begin position="650"/>
        <end position="665"/>
    </location>
</feature>
<feature type="region of interest" description="Disordered" evidence="4">
    <location>
        <begin position="650"/>
        <end position="707"/>
    </location>
</feature>
<keyword evidence="7" id="KW-1185">Reference proteome</keyword>
<gene>
    <name evidence="6" type="ORF">PsYK624_058950</name>
</gene>
<evidence type="ECO:0000313" key="6">
    <source>
        <dbReference type="EMBL" id="GJE89787.1"/>
    </source>
</evidence>
<feature type="compositionally biased region" description="Low complexity" evidence="4">
    <location>
        <begin position="698"/>
        <end position="707"/>
    </location>
</feature>
<dbReference type="InterPro" id="IPR050987">
    <property type="entry name" value="AtrR-like"/>
</dbReference>
<name>A0A9P3LDC7_9APHY</name>
<dbReference type="SMART" id="SM00906">
    <property type="entry name" value="Fungal_trans"/>
    <property type="match status" value="1"/>
</dbReference>
<keyword evidence="3" id="KW-0175">Coiled coil</keyword>
<evidence type="ECO:0000256" key="4">
    <source>
        <dbReference type="SAM" id="MobiDB-lite"/>
    </source>
</evidence>
<dbReference type="Gene3D" id="4.10.240.10">
    <property type="entry name" value="Zn(2)-C6 fungal-type DNA-binding domain"/>
    <property type="match status" value="1"/>
</dbReference>
<proteinExistence type="predicted"/>
<feature type="domain" description="Zn(2)-C6 fungal-type" evidence="5">
    <location>
        <begin position="26"/>
        <end position="59"/>
    </location>
</feature>
<dbReference type="PROSITE" id="PS50048">
    <property type="entry name" value="ZN2_CY6_FUNGAL_2"/>
    <property type="match status" value="1"/>
</dbReference>
<dbReference type="InterPro" id="IPR007219">
    <property type="entry name" value="XnlR_reg_dom"/>
</dbReference>
<reference evidence="6 7" key="1">
    <citation type="submission" date="2021-08" db="EMBL/GenBank/DDBJ databases">
        <title>Draft Genome Sequence of Phanerochaete sordida strain YK-624.</title>
        <authorList>
            <person name="Mori T."/>
            <person name="Dohra H."/>
            <person name="Suzuki T."/>
            <person name="Kawagishi H."/>
            <person name="Hirai H."/>
        </authorList>
    </citation>
    <scope>NUCLEOTIDE SEQUENCE [LARGE SCALE GENOMIC DNA]</scope>
    <source>
        <strain evidence="6 7">YK-624</strain>
    </source>
</reference>
<comment type="caution">
    <text evidence="6">The sequence shown here is derived from an EMBL/GenBank/DDBJ whole genome shotgun (WGS) entry which is preliminary data.</text>
</comment>
<sequence>MSSDGGEQTASQSATEKATKKRRVRACDQCRRRKVKCDGAEVAGNRCTNCVAFKYQCTYLAGSDKRFCDVEYVQNLEAELTETRQLVRKLQAEIHSLRNVSSSPPEFAIVASNPSEYTPPPIASGSRQTTPSGPCMIRLTPHAEELLDDDTDEEGLIHGFKSLNVKAEQTHFLGRSSNLMLIRTAMDLKQEYSQTADPTTPSEQHSVLTSRRPQFWDYATTLLQPDPPYTSYPEPLLMFELVEEYFLHLNCNFPLLHRPTFEAGIRAGLHLRDEGFGATVLLVCAIGARFSQNPAVLHPGARNWHWAGWQWFDPVRERRKLVPLTPARLYDLQVAALVAAYVGASAVPHAMYATIGHGLRLAQDLGAHRRTTYPAIPTVESELKKRAFWCLVAMDRGMCSVLGRPCSIQDEDYDLDYPIECDDEYWENEDPTLAFKQPPGRASTVDFFTCILRLGRLHAYALRGIYSLHAAARIRTDPQWAQQVVSELDSGLNKWVDSIPDHLKWDPHQPNLLFVNQSALLYSSYYSLQIAVHRPFIPMPRKPSPLSFPSLAICTNAARSCIHVLDRQYARLGSALFHHWHQLTLFTAAIILLLNIWGSKYTGAAVDTDREMAEVKKALDMLQALEPRWNTAGRFWDILHELATFVDVPGQKKDPLHQKRRRDDDSSAEQQVSPAATGEEQGHRNIAGSKRAEQYQQSALSSSPSAASPFAAGDFDFTLPMHSDELGRLPVGGADFDFSSLPAQDPWQSLGGPSFHASQPFDPAAGAPGMDPTLEAIFSDLLPVSSYEDAFAALTQTAPQYPNPFFSGPVHPEPAPPSQPAFAPAPAGGPADPSLAAPEPPMWTSELGGSSWNLGQYLNPSGGEFPT</sequence>
<dbReference type="EMBL" id="BPQB01000014">
    <property type="protein sequence ID" value="GJE89787.1"/>
    <property type="molecule type" value="Genomic_DNA"/>
</dbReference>
<dbReference type="Pfam" id="PF00172">
    <property type="entry name" value="Zn_clus"/>
    <property type="match status" value="1"/>
</dbReference>
<evidence type="ECO:0000259" key="5">
    <source>
        <dbReference type="PROSITE" id="PS50048"/>
    </source>
</evidence>
<dbReference type="CDD" id="cd12148">
    <property type="entry name" value="fungal_TF_MHR"/>
    <property type="match status" value="1"/>
</dbReference>
<feature type="region of interest" description="Disordered" evidence="4">
    <location>
        <begin position="113"/>
        <end position="133"/>
    </location>
</feature>
<keyword evidence="1" id="KW-0479">Metal-binding</keyword>
<feature type="region of interest" description="Disordered" evidence="4">
    <location>
        <begin position="807"/>
        <end position="867"/>
    </location>
</feature>
<dbReference type="GO" id="GO:0006351">
    <property type="term" value="P:DNA-templated transcription"/>
    <property type="evidence" value="ECO:0007669"/>
    <property type="project" value="InterPro"/>
</dbReference>
<dbReference type="AlphaFoldDB" id="A0A9P3LDC7"/>
<dbReference type="OrthoDB" id="4456959at2759"/>
<evidence type="ECO:0000313" key="7">
    <source>
        <dbReference type="Proteomes" id="UP000703269"/>
    </source>
</evidence>
<evidence type="ECO:0000256" key="2">
    <source>
        <dbReference type="ARBA" id="ARBA00023242"/>
    </source>
</evidence>
<dbReference type="GO" id="GO:0003677">
    <property type="term" value="F:DNA binding"/>
    <property type="evidence" value="ECO:0007669"/>
    <property type="project" value="InterPro"/>
</dbReference>
<dbReference type="GO" id="GO:0008270">
    <property type="term" value="F:zinc ion binding"/>
    <property type="evidence" value="ECO:0007669"/>
    <property type="project" value="InterPro"/>
</dbReference>
<organism evidence="6 7">
    <name type="scientific">Phanerochaete sordida</name>
    <dbReference type="NCBI Taxonomy" id="48140"/>
    <lineage>
        <taxon>Eukaryota</taxon>
        <taxon>Fungi</taxon>
        <taxon>Dikarya</taxon>
        <taxon>Basidiomycota</taxon>
        <taxon>Agaricomycotina</taxon>
        <taxon>Agaricomycetes</taxon>
        <taxon>Polyporales</taxon>
        <taxon>Phanerochaetaceae</taxon>
        <taxon>Phanerochaete</taxon>
    </lineage>
</organism>
<dbReference type="InterPro" id="IPR001138">
    <property type="entry name" value="Zn2Cys6_DnaBD"/>
</dbReference>
<protein>
    <submittedName>
        <fullName evidence="6">Fungal-specific transcription factor domain-containing protein</fullName>
    </submittedName>
</protein>
<dbReference type="SMART" id="SM00066">
    <property type="entry name" value="GAL4"/>
    <property type="match status" value="1"/>
</dbReference>
<dbReference type="PANTHER" id="PTHR46910">
    <property type="entry name" value="TRANSCRIPTION FACTOR PDR1"/>
    <property type="match status" value="1"/>
</dbReference>
<dbReference type="Pfam" id="PF04082">
    <property type="entry name" value="Fungal_trans"/>
    <property type="match status" value="1"/>
</dbReference>
<dbReference type="PANTHER" id="PTHR46910:SF38">
    <property type="entry name" value="ZN(2)-C6 FUNGAL-TYPE DOMAIN-CONTAINING PROTEIN"/>
    <property type="match status" value="1"/>
</dbReference>
<dbReference type="SUPFAM" id="SSF57701">
    <property type="entry name" value="Zn2/Cys6 DNA-binding domain"/>
    <property type="match status" value="1"/>
</dbReference>
<feature type="compositionally biased region" description="Low complexity" evidence="4">
    <location>
        <begin position="820"/>
        <end position="837"/>
    </location>
</feature>
<dbReference type="InterPro" id="IPR036864">
    <property type="entry name" value="Zn2-C6_fun-type_DNA-bd_sf"/>
</dbReference>
<evidence type="ECO:0000256" key="3">
    <source>
        <dbReference type="SAM" id="Coils"/>
    </source>
</evidence>
<feature type="compositionally biased region" description="Polar residues" evidence="4">
    <location>
        <begin position="847"/>
        <end position="859"/>
    </location>
</feature>
<accession>A0A9P3LDC7</accession>
<keyword evidence="2" id="KW-0539">Nucleus</keyword>